<keyword evidence="3" id="KW-1185">Reference proteome</keyword>
<dbReference type="Pfam" id="PF00156">
    <property type="entry name" value="Pribosyltran"/>
    <property type="match status" value="1"/>
</dbReference>
<dbReference type="Gene3D" id="3.40.50.2020">
    <property type="match status" value="1"/>
</dbReference>
<accession>A0A6N8IYW2</accession>
<dbReference type="AlphaFoldDB" id="A0A6N8IYW2"/>
<dbReference type="RefSeq" id="WP_157399949.1">
    <property type="nucleotide sequence ID" value="NZ_WSEL01000009.1"/>
</dbReference>
<dbReference type="CDD" id="cd06223">
    <property type="entry name" value="PRTases_typeI"/>
    <property type="match status" value="1"/>
</dbReference>
<evidence type="ECO:0000259" key="1">
    <source>
        <dbReference type="Pfam" id="PF00156"/>
    </source>
</evidence>
<reference evidence="2 3" key="1">
    <citation type="submission" date="2019-12" db="EMBL/GenBank/DDBJ databases">
        <authorList>
            <person name="Huq M.A."/>
        </authorList>
    </citation>
    <scope>NUCLEOTIDE SEQUENCE [LARGE SCALE GENOMIC DNA]</scope>
    <source>
        <strain evidence="2 3">MAH-25</strain>
    </source>
</reference>
<gene>
    <name evidence="2" type="ORF">GON04_20990</name>
</gene>
<name>A0A6N8IYW2_9BURK</name>
<evidence type="ECO:0000313" key="2">
    <source>
        <dbReference type="EMBL" id="MVQ31948.1"/>
    </source>
</evidence>
<keyword evidence="2" id="KW-0808">Transferase</keyword>
<protein>
    <submittedName>
        <fullName evidence="2">Phosphoribosyltransferase</fullName>
    </submittedName>
</protein>
<feature type="domain" description="Phosphoribosyltransferase" evidence="1">
    <location>
        <begin position="31"/>
        <end position="169"/>
    </location>
</feature>
<sequence length="220" mass="23672">MHSDLPYRDRREAGQRLAAHLEFLRGAPGLLVLGLPRGGVPVAAEVARALAAPLDVLVVRKLGYPGHEEYAMGAIGPGGVRVLRPLPGVPVTDEDVARVVLREQDELLRREQAYRAGRPAPVLASRTVVLVDDGLATGSTLEAAILSARHGTPQRLCVAVPVGARSSCDHLRPLVDDLVCPAMPEPFHAVSQFYREFPQTADEEVQDLLRELAAPVQAGR</sequence>
<dbReference type="EMBL" id="WSEL01000009">
    <property type="protein sequence ID" value="MVQ31948.1"/>
    <property type="molecule type" value="Genomic_DNA"/>
</dbReference>
<dbReference type="Gene3D" id="3.30.1310.20">
    <property type="entry name" value="PRTase-like"/>
    <property type="match status" value="1"/>
</dbReference>
<dbReference type="Proteomes" id="UP000469385">
    <property type="component" value="Unassembled WGS sequence"/>
</dbReference>
<dbReference type="SUPFAM" id="SSF53271">
    <property type="entry name" value="PRTase-like"/>
    <property type="match status" value="1"/>
</dbReference>
<dbReference type="InterPro" id="IPR000836">
    <property type="entry name" value="PRTase_dom"/>
</dbReference>
<dbReference type="GO" id="GO:0016757">
    <property type="term" value="F:glycosyltransferase activity"/>
    <property type="evidence" value="ECO:0007669"/>
    <property type="project" value="UniProtKB-KW"/>
</dbReference>
<proteinExistence type="predicted"/>
<dbReference type="InterPro" id="IPR029057">
    <property type="entry name" value="PRTase-like"/>
</dbReference>
<evidence type="ECO:0000313" key="3">
    <source>
        <dbReference type="Proteomes" id="UP000469385"/>
    </source>
</evidence>
<comment type="caution">
    <text evidence="2">The sequence shown here is derived from an EMBL/GenBank/DDBJ whole genome shotgun (WGS) entry which is preliminary data.</text>
</comment>
<keyword evidence="2" id="KW-0328">Glycosyltransferase</keyword>
<organism evidence="2 3">
    <name type="scientific">Ramlibacter pinisoli</name>
    <dbReference type="NCBI Taxonomy" id="2682844"/>
    <lineage>
        <taxon>Bacteria</taxon>
        <taxon>Pseudomonadati</taxon>
        <taxon>Pseudomonadota</taxon>
        <taxon>Betaproteobacteria</taxon>
        <taxon>Burkholderiales</taxon>
        <taxon>Comamonadaceae</taxon>
        <taxon>Ramlibacter</taxon>
    </lineage>
</organism>